<sequence length="2013" mass="224315">MTDPLSIAASVAGLALLARDIAKGINEARSVLKGAEGELHGLYNSVVSLYSVLQGASLVMEQMSDLQLKDSTPGDLVFSCNGTFEAIRTLLAKHNLDLQAGMMGGHGKSTHLSQDRPHDQWRRVKQATRWYFDREEVARLCDDLEHHKSTLSLAMSKDSMHALIEVLKTQTRVSHRLDEIKNAQVEIRATQARETRRFLSEKQGKMMRDLSGAEPQEALEKYIGVRQKGTGTWFLESPYFQDFLSQYNASLWLYGIPGAGKSVLSSTIIEFVQQLQSPNLSTAFFFCEHDNPATQDARSILGSIARQLAMQNADAFGELEAFYERHASFGKFSTDSRSLLELIWDLSNKVDQTIVVIDGLDECVINRDQTVQALSQLCDSDNGTIKALFVSRDEPDIRQCLKQFGSVEVKALKSDVRLFVAAELEARFGISSPRNSALKEEILQHLVDNSDGMFQWVKCQLDYLLSIPSYGKRRKALKGLPPDLPQTYERILQRATETARGLTLQYLERTLHWIALAARPLSFSEISHAVGIEPGDTYFDDPVDVDKIICHCSSLIKNDNGFLVFSHFSVKEYLRSIRPDDALLGRFRLDDGKSNEYVTIICLTYLLLEEFNQTYTETPEVLKAAKKDYDLYDYAAFFWTYHARNCSGRPETVSSLMAHLFQRHKTSNFILWAYTWISNYIMTGPDTKLSSSMADITPLHLACICGLHDVADALINQKADPLLGCDILSTPLECAAGWSLWMKRDEGLPRPDQRLMTVKRLLEEENVAHHSSAAFAVQGAILNDDPDLLAALLSAGCPLTASVIRMANEIGSESIIRTLLEMTAGQQLDPASALTELNRLLVRRADGLAKVDVHVINGHMIPETIPSHLEREYQEMVMDAAITGQLGRVKQIVSKLHGLTALERKKFFSVILCRISQHGHLDVAEYLIDEGADVAHQEEYQRQTPLHIAARNERTRLVHLFLRLSEDPQKSIEAEDVAGETPWMGAIRAGSLEILEIFLDAHPSLDLAKPSKSGNTAVHFAVLSSSKPILQMLEARGLDMTRARDDGATPLHLLLRRGLGTLELGWEFHHLVIDTFLPKETNLGRKTWHNGNTLHVLFDAVPIEHCQIIWEAILGDARFNPTREAALHAVDEELRTPLHMLLLQLSEWLLDPKTDDATGHFAIELMRSVCGAGKEIRASLIVRDRYGCTPLLSFAKCLASRVVPPRRSALLSEVLPPVLSALINADSVDCLNRQDNQLRTIFHWIGDCGVGFPFKQVSELLLTYPVDLTIKDRSGCIALQTAAASAKENVEFLRCLMERTNRPVLETRLSSQESILHQICSKKKEGIEELISKYLSDISTSTVRDEFGSTPIMRTVSVVSNPSLVARLIENAGDNIHARDNAGLDLMHHACCTGAVAFVEALVRHGAKVDEPRGLEGERIIPILEAARCGNKECVQVLLDSGANPYLASSDTGMRLHHYAVLGANDQLQQLVETLPDFDYNEQSVYGNIDFFRDGELEERIRLSRPGAIHIAAANSRPATLRWLLRPERRPRNIDQETDEGHTALFVAAYCGHVENCRTLVNAGADVLKSRLDGCTAFHVACQFNRSEVCNYLLTVNEELASKPSKAGTPLEIATRNGYLRTVRLLLDRDVEIPPKMEMEALKKGRRDIAECIRSSIRRKCHRETGLQTLTQRELNSMQLLQACTQDTEMNLLNLLSAGVNPNKRLNGFFDTALHIASRRGWKTAAERLVAEGADVDARTHMEETPIFCAAFKSRWDCVKTLHKLGASLHSTGYTGISILYMAAEDGNYDMLAYLLNNGCDATVTTNNGVSPLMVARNEDCIELLLRSGCDAFQTSLLHSSAISHRSNIPAGEALRILLSERPAERMFGVIDLFSLLHRGTPLYIAAFCGADENVEVLIEYGADVNLPGGLFGTPYQAAFKQGHVKTLRILAENGAKPCMVIRDGGEHAAWFWEHGGQFSFPSPNGAWVPMNLPLQSVRKPKRIKANDARKGRYWEHGYRFSFPDTSGAWAMA</sequence>
<feature type="domain" description="Nephrocystin 3-like N-terminal" evidence="4">
    <location>
        <begin position="229"/>
        <end position="392"/>
    </location>
</feature>
<dbReference type="Pfam" id="PF12796">
    <property type="entry name" value="Ank_2"/>
    <property type="match status" value="6"/>
</dbReference>
<dbReference type="PANTHER" id="PTHR24198">
    <property type="entry name" value="ANKYRIN REPEAT AND PROTEIN KINASE DOMAIN-CONTAINING PROTEIN"/>
    <property type="match status" value="1"/>
</dbReference>
<evidence type="ECO:0000256" key="1">
    <source>
        <dbReference type="ARBA" id="ARBA00022737"/>
    </source>
</evidence>
<keyword evidence="2 3" id="KW-0040">ANK repeat</keyword>
<dbReference type="SUPFAM" id="SSF52540">
    <property type="entry name" value="P-loop containing nucleoside triphosphate hydrolases"/>
    <property type="match status" value="1"/>
</dbReference>
<feature type="repeat" description="ANK" evidence="3">
    <location>
        <begin position="1878"/>
        <end position="1910"/>
    </location>
</feature>
<proteinExistence type="predicted"/>
<evidence type="ECO:0000259" key="4">
    <source>
        <dbReference type="Pfam" id="PF24883"/>
    </source>
</evidence>
<reference evidence="5 6" key="1">
    <citation type="journal article" date="2021" name="Nat. Commun.">
        <title>Genetic determinants of endophytism in the Arabidopsis root mycobiome.</title>
        <authorList>
            <person name="Mesny F."/>
            <person name="Miyauchi S."/>
            <person name="Thiergart T."/>
            <person name="Pickel B."/>
            <person name="Atanasova L."/>
            <person name="Karlsson M."/>
            <person name="Huettel B."/>
            <person name="Barry K.W."/>
            <person name="Haridas S."/>
            <person name="Chen C."/>
            <person name="Bauer D."/>
            <person name="Andreopoulos W."/>
            <person name="Pangilinan J."/>
            <person name="LaButti K."/>
            <person name="Riley R."/>
            <person name="Lipzen A."/>
            <person name="Clum A."/>
            <person name="Drula E."/>
            <person name="Henrissat B."/>
            <person name="Kohler A."/>
            <person name="Grigoriev I.V."/>
            <person name="Martin F.M."/>
            <person name="Hacquard S."/>
        </authorList>
    </citation>
    <scope>NUCLEOTIDE SEQUENCE [LARGE SCALE GENOMIC DNA]</scope>
    <source>
        <strain evidence="5 6">MPI-SDFR-AT-0080</strain>
    </source>
</reference>
<comment type="caution">
    <text evidence="5">The sequence shown here is derived from an EMBL/GenBank/DDBJ whole genome shotgun (WGS) entry which is preliminary data.</text>
</comment>
<keyword evidence="1" id="KW-0677">Repeat</keyword>
<keyword evidence="6" id="KW-1185">Reference proteome</keyword>
<evidence type="ECO:0000313" key="5">
    <source>
        <dbReference type="EMBL" id="KAH7050057.1"/>
    </source>
</evidence>
<dbReference type="InterPro" id="IPR002110">
    <property type="entry name" value="Ankyrin_rpt"/>
</dbReference>
<protein>
    <submittedName>
        <fullName evidence="5">Ankyrin repeat-containing domain protein</fullName>
    </submittedName>
</protein>
<dbReference type="Pfam" id="PF24883">
    <property type="entry name" value="NPHP3_N"/>
    <property type="match status" value="1"/>
</dbReference>
<dbReference type="InterPro" id="IPR056884">
    <property type="entry name" value="NPHP3-like_N"/>
</dbReference>
<dbReference type="PROSITE" id="PS50297">
    <property type="entry name" value="ANK_REP_REGION"/>
    <property type="match status" value="3"/>
</dbReference>
<accession>A0ABQ8GCW6</accession>
<organism evidence="5 6">
    <name type="scientific">Macrophomina phaseolina</name>
    <dbReference type="NCBI Taxonomy" id="35725"/>
    <lineage>
        <taxon>Eukaryota</taxon>
        <taxon>Fungi</taxon>
        <taxon>Dikarya</taxon>
        <taxon>Ascomycota</taxon>
        <taxon>Pezizomycotina</taxon>
        <taxon>Dothideomycetes</taxon>
        <taxon>Dothideomycetes incertae sedis</taxon>
        <taxon>Botryosphaeriales</taxon>
        <taxon>Botryosphaeriaceae</taxon>
        <taxon>Macrophomina</taxon>
    </lineage>
</organism>
<feature type="repeat" description="ANK" evidence="3">
    <location>
        <begin position="1540"/>
        <end position="1567"/>
    </location>
</feature>
<dbReference type="InterPro" id="IPR027417">
    <property type="entry name" value="P-loop_NTPase"/>
</dbReference>
<evidence type="ECO:0000256" key="3">
    <source>
        <dbReference type="PROSITE-ProRule" id="PRU00023"/>
    </source>
</evidence>
<evidence type="ECO:0000256" key="2">
    <source>
        <dbReference type="ARBA" id="ARBA00023043"/>
    </source>
</evidence>
<dbReference type="SUPFAM" id="SSF48403">
    <property type="entry name" value="Ankyrin repeat"/>
    <property type="match status" value="4"/>
</dbReference>
<dbReference type="Gene3D" id="1.25.40.20">
    <property type="entry name" value="Ankyrin repeat-containing domain"/>
    <property type="match status" value="5"/>
</dbReference>
<dbReference type="EMBL" id="JAGTJR010000013">
    <property type="protein sequence ID" value="KAH7050057.1"/>
    <property type="molecule type" value="Genomic_DNA"/>
</dbReference>
<evidence type="ECO:0000313" key="6">
    <source>
        <dbReference type="Proteomes" id="UP000774617"/>
    </source>
</evidence>
<dbReference type="SMART" id="SM00248">
    <property type="entry name" value="ANK"/>
    <property type="match status" value="19"/>
</dbReference>
<gene>
    <name evidence="5" type="ORF">B0J12DRAFT_663098</name>
</gene>
<dbReference type="Pfam" id="PF00023">
    <property type="entry name" value="Ank"/>
    <property type="match status" value="2"/>
</dbReference>
<dbReference type="Gene3D" id="3.40.50.300">
    <property type="entry name" value="P-loop containing nucleotide triphosphate hydrolases"/>
    <property type="match status" value="1"/>
</dbReference>
<dbReference type="PROSITE" id="PS50088">
    <property type="entry name" value="ANK_REPEAT"/>
    <property type="match status" value="5"/>
</dbReference>
<feature type="repeat" description="ANK" evidence="3">
    <location>
        <begin position="1775"/>
        <end position="1807"/>
    </location>
</feature>
<dbReference type="InterPro" id="IPR036770">
    <property type="entry name" value="Ankyrin_rpt-contain_sf"/>
</dbReference>
<feature type="repeat" description="ANK" evidence="3">
    <location>
        <begin position="1013"/>
        <end position="1045"/>
    </location>
</feature>
<dbReference type="Proteomes" id="UP000774617">
    <property type="component" value="Unassembled WGS sequence"/>
</dbReference>
<feature type="repeat" description="ANK" evidence="3">
    <location>
        <begin position="1709"/>
        <end position="1741"/>
    </location>
</feature>
<name>A0ABQ8GCW6_9PEZI</name>
<dbReference type="PANTHER" id="PTHR24198:SF165">
    <property type="entry name" value="ANKYRIN REPEAT-CONTAINING PROTEIN-RELATED"/>
    <property type="match status" value="1"/>
</dbReference>